<sequence>MSWRKKPIWLILAALITLGSFIWLVLLLKDGFIQIMEQGMSLNTPALALSWILAVAATFITSQIFFNIMQASGARFSSFHEACELNFTAQVMRHLPGRFFGVAYQVVKAKHVANTAEWICGNIAIILLSTWLALVFSSIILIALEKNMALAFMILISTLSAPFIIYGINLLLGHFSSKNQKIEKFIKIFHAVPKALFSAKGRRALAWGTISWCVYAMAWAAFGEALPLESWHDGLILGALYTLAWAIGFFSLITPSGLGVRELAFALLASSYPPEILLFVSVAARLGLMLADFVLGIVFLVTAKREIL</sequence>
<organism evidence="1 2">
    <name type="scientific">Halothiobacillus neapolitanus (strain ATCC 23641 / DSM 15147 / CIP 104769 / NCIMB 8539 / c2)</name>
    <name type="common">Thiobacillus neapolitanus</name>
    <dbReference type="NCBI Taxonomy" id="555778"/>
    <lineage>
        <taxon>Bacteria</taxon>
        <taxon>Pseudomonadati</taxon>
        <taxon>Pseudomonadota</taxon>
        <taxon>Gammaproteobacteria</taxon>
        <taxon>Chromatiales</taxon>
        <taxon>Halothiobacillaceae</taxon>
        <taxon>Halothiobacillus</taxon>
    </lineage>
</organism>
<dbReference type="HOGENOM" id="CLU_851756_0_0_6"/>
<proteinExistence type="predicted"/>
<name>D0KX87_HALNC</name>
<dbReference type="Proteomes" id="UP000009102">
    <property type="component" value="Chromosome"/>
</dbReference>
<dbReference type="STRING" id="555778.Hneap_0238"/>
<reference evidence="1 2" key="1">
    <citation type="submission" date="2009-10" db="EMBL/GenBank/DDBJ databases">
        <title>Complete sequence of Halothiobacillus neapolitanus c2.</title>
        <authorList>
            <consortium name="US DOE Joint Genome Institute"/>
            <person name="Lucas S."/>
            <person name="Copeland A."/>
            <person name="Lapidus A."/>
            <person name="Glavina del Rio T."/>
            <person name="Tice H."/>
            <person name="Bruce D."/>
            <person name="Goodwin L."/>
            <person name="Pitluck S."/>
            <person name="Davenport K."/>
            <person name="Brettin T."/>
            <person name="Detter J.C."/>
            <person name="Han C."/>
            <person name="Tapia R."/>
            <person name="Larimer F."/>
            <person name="Land M."/>
            <person name="Hauser L."/>
            <person name="Kyrpides N."/>
            <person name="Mikhailova N."/>
            <person name="Kerfeld C."/>
            <person name="Cannon G."/>
            <person name="Heinhort S."/>
        </authorList>
    </citation>
    <scope>NUCLEOTIDE SEQUENCE [LARGE SCALE GENOMIC DNA]</scope>
    <source>
        <strain evidence="2">ATCC 23641 / c2</strain>
    </source>
</reference>
<dbReference type="OrthoDB" id="6023292at2"/>
<dbReference type="EMBL" id="CP001801">
    <property type="protein sequence ID" value="ACX95101.1"/>
    <property type="molecule type" value="Genomic_DNA"/>
</dbReference>
<evidence type="ECO:0008006" key="3">
    <source>
        <dbReference type="Google" id="ProtNLM"/>
    </source>
</evidence>
<dbReference type="eggNOG" id="ENOG50343DD">
    <property type="taxonomic scope" value="Bacteria"/>
</dbReference>
<dbReference type="AlphaFoldDB" id="D0KX87"/>
<gene>
    <name evidence="1" type="ordered locus">Hneap_0238</name>
</gene>
<keyword evidence="2" id="KW-1185">Reference proteome</keyword>
<evidence type="ECO:0000313" key="2">
    <source>
        <dbReference type="Proteomes" id="UP000009102"/>
    </source>
</evidence>
<dbReference type="RefSeq" id="WP_012823137.1">
    <property type="nucleotide sequence ID" value="NC_013422.1"/>
</dbReference>
<evidence type="ECO:0000313" key="1">
    <source>
        <dbReference type="EMBL" id="ACX95101.1"/>
    </source>
</evidence>
<accession>D0KX87</accession>
<dbReference type="KEGG" id="hna:Hneap_0238"/>
<protein>
    <recommendedName>
        <fullName evidence="3">Flippase-like domain-containing protein</fullName>
    </recommendedName>
</protein>